<keyword evidence="3" id="KW-0472">Membrane</keyword>
<dbReference type="Proteomes" id="UP000063781">
    <property type="component" value="Chromosome"/>
</dbReference>
<feature type="compositionally biased region" description="Low complexity" evidence="2">
    <location>
        <begin position="540"/>
        <end position="555"/>
    </location>
</feature>
<dbReference type="Pfam" id="PF03816">
    <property type="entry name" value="LytR_cpsA_psr"/>
    <property type="match status" value="1"/>
</dbReference>
<organism evidence="5 6">
    <name type="scientific">Erysipelothrix larvae</name>
    <dbReference type="NCBI Taxonomy" id="1514105"/>
    <lineage>
        <taxon>Bacteria</taxon>
        <taxon>Bacillati</taxon>
        <taxon>Bacillota</taxon>
        <taxon>Erysipelotrichia</taxon>
        <taxon>Erysipelotrichales</taxon>
        <taxon>Erysipelotrichaceae</taxon>
        <taxon>Erysipelothrix</taxon>
    </lineage>
</organism>
<dbReference type="PANTHER" id="PTHR33392">
    <property type="entry name" value="POLYISOPRENYL-TEICHOIC ACID--PEPTIDOGLYCAN TEICHOIC ACID TRANSFERASE TAGU"/>
    <property type="match status" value="1"/>
</dbReference>
<dbReference type="NCBIfam" id="TIGR00350">
    <property type="entry name" value="lytR_cpsA_psr"/>
    <property type="match status" value="1"/>
</dbReference>
<keyword evidence="3" id="KW-0812">Transmembrane</keyword>
<sequence length="591" mass="65610">MKKKRNNRIVNSMIFAIITAVVMNALCILLVLFTRRYAAIEPHYYTIFVAVSVGLILLLNLFLLFGYGKPILWMRKAFVLVGTLFIAVSGVATYYVYRINSGFDGLTDTSATETVNYSVITLNDNLNKGVITSDYSVGFVEGNQEFNQLLKSKLESISGSATVATYENYADLLRDYLQEPSSLDMVVVPSQYTRLAENMDSLFQERLNQSIEMGNFNLSLTAQVSGVNVLEEPFTLLIMGINENLADSIILASINPQTMTITLSSIARDSLVPIACYANNSMDKLNHAHARSRQCLIDTIEDYVDTDIDFYFEADFYALIKIVDALGGLELTSPITFTGTLPLEDESGFKDITIHEGTYVMNGEEVLTFARERHHFLIGDYQRQINQQYIIKELLFSIINKAKTNPNILVDVLDAGKDNIVMNLSMENHIAPLLGFALNAFSSSPVDMQSTFTINQTQIVGEERMINGTSYTIPLKGSVLEVRSLIDETLGIGSQDPLTTLSIDINNPYTGFVFRRYAHMNSGSMYSLYGNNSSTRDQNESNSSGSSDSDSETSNPTQPDTSPEPTSTFTVPELTNYGGIDRVKEWANTNG</sequence>
<dbReference type="EMBL" id="CP013213">
    <property type="protein sequence ID" value="AMC94198.1"/>
    <property type="molecule type" value="Genomic_DNA"/>
</dbReference>
<dbReference type="Gene3D" id="3.40.630.190">
    <property type="entry name" value="LCP protein"/>
    <property type="match status" value="1"/>
</dbReference>
<keyword evidence="3" id="KW-1133">Transmembrane helix</keyword>
<accession>A0A109UHG6</accession>
<name>A0A109UHG6_9FIRM</name>
<dbReference type="PANTHER" id="PTHR33392:SF6">
    <property type="entry name" value="POLYISOPRENYL-TEICHOIC ACID--PEPTIDOGLYCAN TEICHOIC ACID TRANSFERASE TAGU"/>
    <property type="match status" value="1"/>
</dbReference>
<evidence type="ECO:0000256" key="1">
    <source>
        <dbReference type="ARBA" id="ARBA00006068"/>
    </source>
</evidence>
<evidence type="ECO:0000259" key="4">
    <source>
        <dbReference type="Pfam" id="PF03816"/>
    </source>
</evidence>
<dbReference type="KEGG" id="erl:AOC36_09445"/>
<evidence type="ECO:0000256" key="3">
    <source>
        <dbReference type="SAM" id="Phobius"/>
    </source>
</evidence>
<feature type="transmembrane region" description="Helical" evidence="3">
    <location>
        <begin position="45"/>
        <end position="65"/>
    </location>
</feature>
<dbReference type="InterPro" id="IPR050922">
    <property type="entry name" value="LytR/CpsA/Psr_CW_biosynth"/>
</dbReference>
<comment type="similarity">
    <text evidence="1">Belongs to the LytR/CpsA/Psr (LCP) family.</text>
</comment>
<evidence type="ECO:0000256" key="2">
    <source>
        <dbReference type="SAM" id="MobiDB-lite"/>
    </source>
</evidence>
<feature type="transmembrane region" description="Helical" evidence="3">
    <location>
        <begin position="77"/>
        <end position="97"/>
    </location>
</feature>
<proteinExistence type="inferred from homology"/>
<keyword evidence="6" id="KW-1185">Reference proteome</keyword>
<dbReference type="RefSeq" id="WP_067633649.1">
    <property type="nucleotide sequence ID" value="NZ_CP013213.1"/>
</dbReference>
<gene>
    <name evidence="5" type="ORF">AOC36_09445</name>
</gene>
<feature type="transmembrane region" description="Helical" evidence="3">
    <location>
        <begin position="12"/>
        <end position="33"/>
    </location>
</feature>
<protein>
    <recommendedName>
        <fullName evidence="4">Cell envelope-related transcriptional attenuator domain-containing protein</fullName>
    </recommendedName>
</protein>
<dbReference type="AlphaFoldDB" id="A0A109UHG6"/>
<dbReference type="STRING" id="1514105.AOC36_09445"/>
<dbReference type="InterPro" id="IPR004474">
    <property type="entry name" value="LytR_CpsA_psr"/>
</dbReference>
<feature type="region of interest" description="Disordered" evidence="2">
    <location>
        <begin position="529"/>
        <end position="591"/>
    </location>
</feature>
<evidence type="ECO:0000313" key="5">
    <source>
        <dbReference type="EMBL" id="AMC94198.1"/>
    </source>
</evidence>
<evidence type="ECO:0000313" key="6">
    <source>
        <dbReference type="Proteomes" id="UP000063781"/>
    </source>
</evidence>
<feature type="compositionally biased region" description="Polar residues" evidence="2">
    <location>
        <begin position="556"/>
        <end position="570"/>
    </location>
</feature>
<reference evidence="5 6" key="1">
    <citation type="submission" date="2015-10" db="EMBL/GenBank/DDBJ databases">
        <title>Erysipelothrix larvae sp. LV19 isolated from the larval gut of the rhinoceros beetle, Trypoxylus dichotomus.</title>
        <authorList>
            <person name="Lim S."/>
            <person name="Kim B.-C."/>
        </authorList>
    </citation>
    <scope>NUCLEOTIDE SEQUENCE [LARGE SCALE GENOMIC DNA]</scope>
    <source>
        <strain evidence="5 6">LV19</strain>
    </source>
</reference>
<dbReference type="OrthoDB" id="9782542at2"/>
<feature type="domain" description="Cell envelope-related transcriptional attenuator" evidence="4">
    <location>
        <begin position="246"/>
        <end position="395"/>
    </location>
</feature>